<evidence type="ECO:0000313" key="1">
    <source>
        <dbReference type="EMBL" id="MFC5647970.1"/>
    </source>
</evidence>
<dbReference type="EMBL" id="JBHSOW010000011">
    <property type="protein sequence ID" value="MFC5647970.1"/>
    <property type="molecule type" value="Genomic_DNA"/>
</dbReference>
<name>A0ABW0VQ02_9BACL</name>
<accession>A0ABW0VQ02</accession>
<reference evidence="2" key="1">
    <citation type="journal article" date="2019" name="Int. J. Syst. Evol. Microbiol.">
        <title>The Global Catalogue of Microorganisms (GCM) 10K type strain sequencing project: providing services to taxonomists for standard genome sequencing and annotation.</title>
        <authorList>
            <consortium name="The Broad Institute Genomics Platform"/>
            <consortium name="The Broad Institute Genome Sequencing Center for Infectious Disease"/>
            <person name="Wu L."/>
            <person name="Ma J."/>
        </authorList>
    </citation>
    <scope>NUCLEOTIDE SEQUENCE [LARGE SCALE GENOMIC DNA]</scope>
    <source>
        <strain evidence="2">CGMCC 1.3240</strain>
    </source>
</reference>
<comment type="caution">
    <text evidence="1">The sequence shown here is derived from an EMBL/GenBank/DDBJ whole genome shotgun (WGS) entry which is preliminary data.</text>
</comment>
<organism evidence="1 2">
    <name type="scientific">Paenibacillus solisilvae</name>
    <dbReference type="NCBI Taxonomy" id="2486751"/>
    <lineage>
        <taxon>Bacteria</taxon>
        <taxon>Bacillati</taxon>
        <taxon>Bacillota</taxon>
        <taxon>Bacilli</taxon>
        <taxon>Bacillales</taxon>
        <taxon>Paenibacillaceae</taxon>
        <taxon>Paenibacillus</taxon>
    </lineage>
</organism>
<sequence length="41" mass="4724">MNKHSVRASEQDIIAEKLQFRRGKTGAELFEQVRSLIPLQV</sequence>
<dbReference type="RefSeq" id="WP_379186437.1">
    <property type="nucleotide sequence ID" value="NZ_JBHSOW010000011.1"/>
</dbReference>
<protein>
    <submittedName>
        <fullName evidence="1">Uncharacterized protein</fullName>
    </submittedName>
</protein>
<gene>
    <name evidence="1" type="ORF">ACFPYJ_02325</name>
</gene>
<dbReference type="Proteomes" id="UP001596047">
    <property type="component" value="Unassembled WGS sequence"/>
</dbReference>
<proteinExistence type="predicted"/>
<evidence type="ECO:0000313" key="2">
    <source>
        <dbReference type="Proteomes" id="UP001596047"/>
    </source>
</evidence>
<keyword evidence="2" id="KW-1185">Reference proteome</keyword>